<dbReference type="NCBIfam" id="TIGR00585">
    <property type="entry name" value="mutl"/>
    <property type="match status" value="1"/>
</dbReference>
<feature type="compositionally biased region" description="Polar residues" evidence="6">
    <location>
        <begin position="409"/>
        <end position="422"/>
    </location>
</feature>
<dbReference type="InterPro" id="IPR014721">
    <property type="entry name" value="Ribsml_uS5_D2-typ_fold_subgr"/>
</dbReference>
<dbReference type="InterPro" id="IPR036890">
    <property type="entry name" value="HATPase_C_sf"/>
</dbReference>
<dbReference type="SMART" id="SM01340">
    <property type="entry name" value="DNA_mis_repair"/>
    <property type="match status" value="1"/>
</dbReference>
<dbReference type="FunCoup" id="A0A066W5J2">
    <property type="interactions" value="333"/>
</dbReference>
<dbReference type="CDD" id="cd16926">
    <property type="entry name" value="HATPase_MutL-MLH-PMS-like"/>
    <property type="match status" value="1"/>
</dbReference>
<dbReference type="InterPro" id="IPR038973">
    <property type="entry name" value="MutL/Mlh/Pms-like"/>
</dbReference>
<dbReference type="PANTHER" id="PTHR10073:SF12">
    <property type="entry name" value="DNA MISMATCH REPAIR PROTEIN MLH1"/>
    <property type="match status" value="1"/>
</dbReference>
<keyword evidence="4" id="KW-0234">DNA repair</keyword>
<dbReference type="GO" id="GO:0032389">
    <property type="term" value="C:MutLalpha complex"/>
    <property type="evidence" value="ECO:0007669"/>
    <property type="project" value="TreeGrafter"/>
</dbReference>
<organism evidence="8 9">
    <name type="scientific">Tilletiaria anomala (strain ATCC 24038 / CBS 436.72 / UBC 951)</name>
    <dbReference type="NCBI Taxonomy" id="1037660"/>
    <lineage>
        <taxon>Eukaryota</taxon>
        <taxon>Fungi</taxon>
        <taxon>Dikarya</taxon>
        <taxon>Basidiomycota</taxon>
        <taxon>Ustilaginomycotina</taxon>
        <taxon>Exobasidiomycetes</taxon>
        <taxon>Georgefischeriales</taxon>
        <taxon>Tilletiariaceae</taxon>
        <taxon>Tilletiaria</taxon>
    </lineage>
</organism>
<dbReference type="OMA" id="ANYHVKK"/>
<dbReference type="CDD" id="cd03483">
    <property type="entry name" value="MutL_Trans_MLH1"/>
    <property type="match status" value="1"/>
</dbReference>
<dbReference type="GO" id="GO:0140664">
    <property type="term" value="F:ATP-dependent DNA damage sensor activity"/>
    <property type="evidence" value="ECO:0007669"/>
    <property type="project" value="InterPro"/>
</dbReference>
<feature type="region of interest" description="Disordered" evidence="6">
    <location>
        <begin position="451"/>
        <end position="481"/>
    </location>
</feature>
<feature type="region of interest" description="Disordered" evidence="6">
    <location>
        <begin position="1"/>
        <end position="28"/>
    </location>
</feature>
<feature type="compositionally biased region" description="Acidic residues" evidence="6">
    <location>
        <begin position="1"/>
        <end position="26"/>
    </location>
</feature>
<comment type="caution">
    <text evidence="8">The sequence shown here is derived from an EMBL/GenBank/DDBJ whole genome shotgun (WGS) entry which is preliminary data.</text>
</comment>
<evidence type="ECO:0000259" key="7">
    <source>
        <dbReference type="SMART" id="SM01340"/>
    </source>
</evidence>
<dbReference type="Pfam" id="PF16413">
    <property type="entry name" value="Mlh1_C"/>
    <property type="match status" value="1"/>
</dbReference>
<dbReference type="PANTHER" id="PTHR10073">
    <property type="entry name" value="DNA MISMATCH REPAIR PROTEIN MLH, PMS, MUTL"/>
    <property type="match status" value="1"/>
</dbReference>
<dbReference type="PROSITE" id="PS00058">
    <property type="entry name" value="DNA_MISMATCH_REPAIR_1"/>
    <property type="match status" value="1"/>
</dbReference>
<evidence type="ECO:0000256" key="1">
    <source>
        <dbReference type="ARBA" id="ARBA00004123"/>
    </source>
</evidence>
<evidence type="ECO:0000313" key="8">
    <source>
        <dbReference type="EMBL" id="KDN49237.1"/>
    </source>
</evidence>
<comment type="subcellular location">
    <subcellularLocation>
        <location evidence="1">Nucleus</location>
    </subcellularLocation>
</comment>
<dbReference type="GO" id="GO:0030983">
    <property type="term" value="F:mismatched DNA binding"/>
    <property type="evidence" value="ECO:0007669"/>
    <property type="project" value="InterPro"/>
</dbReference>
<dbReference type="InterPro" id="IPR032189">
    <property type="entry name" value="Mlh1_C"/>
</dbReference>
<gene>
    <name evidence="8" type="ORF">K437DRAFT_255366</name>
</gene>
<dbReference type="Gene3D" id="3.30.565.10">
    <property type="entry name" value="Histidine kinase-like ATPase, C-terminal domain"/>
    <property type="match status" value="1"/>
</dbReference>
<evidence type="ECO:0000256" key="4">
    <source>
        <dbReference type="ARBA" id="ARBA00023204"/>
    </source>
</evidence>
<dbReference type="RefSeq" id="XP_013244320.1">
    <property type="nucleotide sequence ID" value="XM_013388866.1"/>
</dbReference>
<keyword evidence="9" id="KW-1185">Reference proteome</keyword>
<dbReference type="InterPro" id="IPR013507">
    <property type="entry name" value="DNA_mismatch_S5_2-like"/>
</dbReference>
<keyword evidence="3" id="KW-0227">DNA damage</keyword>
<dbReference type="Pfam" id="PF13589">
    <property type="entry name" value="HATPase_c_3"/>
    <property type="match status" value="1"/>
</dbReference>
<dbReference type="STRING" id="1037660.A0A066W5J2"/>
<dbReference type="FunFam" id="3.30.230.10:FF:000014">
    <property type="entry name" value="DNA mismatch repair protein Mlh1"/>
    <property type="match status" value="1"/>
</dbReference>
<dbReference type="GO" id="GO:0061982">
    <property type="term" value="P:meiosis I cell cycle process"/>
    <property type="evidence" value="ECO:0007669"/>
    <property type="project" value="UniProtKB-ARBA"/>
</dbReference>
<dbReference type="GO" id="GO:0006298">
    <property type="term" value="P:mismatch repair"/>
    <property type="evidence" value="ECO:0007669"/>
    <property type="project" value="InterPro"/>
</dbReference>
<dbReference type="InterPro" id="IPR002099">
    <property type="entry name" value="MutL/Mlh/PMS"/>
</dbReference>
<dbReference type="GO" id="GO:0016887">
    <property type="term" value="F:ATP hydrolysis activity"/>
    <property type="evidence" value="ECO:0007669"/>
    <property type="project" value="InterPro"/>
</dbReference>
<proteinExistence type="inferred from homology"/>
<dbReference type="GO" id="GO:0005524">
    <property type="term" value="F:ATP binding"/>
    <property type="evidence" value="ECO:0007669"/>
    <property type="project" value="InterPro"/>
</dbReference>
<dbReference type="EMBL" id="JMSN01000022">
    <property type="protein sequence ID" value="KDN49237.1"/>
    <property type="molecule type" value="Genomic_DNA"/>
</dbReference>
<sequence>MTPDDDEGDGPPSDTDQDQPQDELEDVDRHEREIASLVPKAILRLDESVVNKIAAGEIIQRPSNALKELVENSLDAGATVIRVVLKDGGIKMLQIQDNGHGIRSEDLPLLCERFTTSKLRDFSDLSKMTTFGFRGEALASVSYITASMNVVTKTKDSNVGYKAYYSEGAMVPAKPGQSAAPKVCAATDGTTITAEDLFYNSPQRCRALGSSSEEYNRCLDVIGRYAVHFGGRGVGFMCKRASNNMTDLSTSASPDNTTFDTIKLLHGQGIARELVRLKPHRNDALGFSVEGWVSGANWSAKKLTMLCFINHRLVDCPSLRKATEALYSTLLPKGGHPWLYISLEIAPERVDVNVHPTKREVHFLDEDDIVDAICSHLQSCLVGANQSRTFQFSQILLPGAEQPYLSRPQVRSRSNGNLSTQKGYPRHSVRTDSNTQTLDSHLVEQVTTLQAGAKSRFEDDHEEVQEPGEVSNSEETLPHSVPSFAQRPALVQGSSRSGKVQQSECSLKSIAELRSEILTEKHAEFTEIIQNHTYVGSVDLSRGLSLVQHLTKLYLINHALIIEDFAYQLIIRQFGNLESIALEPRISLEELIATGLDNDEDFGRSGLERDSTANKIYALVTAKSEMLQEYYGIKIDEETGELMAMPSLLPKHFAFPLENLPRLFMRLGPQVDWQEEKRCLGGIARELAFACVPAPLTDANAAEEESQKWNIEHAWFANMNSKRGSYKPSTSVQRRAVFQVAAMSDLYRVFERC</sequence>
<dbReference type="InterPro" id="IPR020568">
    <property type="entry name" value="Ribosomal_Su5_D2-typ_SF"/>
</dbReference>
<dbReference type="InParanoid" id="A0A066W5J2"/>
<name>A0A066W5J2_TILAU</name>
<dbReference type="GeneID" id="25264130"/>
<evidence type="ECO:0000313" key="9">
    <source>
        <dbReference type="Proteomes" id="UP000027361"/>
    </source>
</evidence>
<evidence type="ECO:0000256" key="3">
    <source>
        <dbReference type="ARBA" id="ARBA00022763"/>
    </source>
</evidence>
<dbReference type="Gene3D" id="3.30.230.10">
    <property type="match status" value="1"/>
</dbReference>
<evidence type="ECO:0000256" key="6">
    <source>
        <dbReference type="SAM" id="MobiDB-lite"/>
    </source>
</evidence>
<feature type="domain" description="DNA mismatch repair protein S5" evidence="7">
    <location>
        <begin position="262"/>
        <end position="382"/>
    </location>
</feature>
<dbReference type="InterPro" id="IPR014762">
    <property type="entry name" value="DNA_mismatch_repair_CS"/>
</dbReference>
<dbReference type="SUPFAM" id="SSF55874">
    <property type="entry name" value="ATPase domain of HSP90 chaperone/DNA topoisomerase II/histidine kinase"/>
    <property type="match status" value="1"/>
</dbReference>
<comment type="similarity">
    <text evidence="2">Belongs to the DNA mismatch repair MutL/HexB family.</text>
</comment>
<dbReference type="HOGENOM" id="CLU_004131_2_0_1"/>
<dbReference type="OrthoDB" id="10263226at2759"/>
<keyword evidence="5" id="KW-0539">Nucleus</keyword>
<dbReference type="SUPFAM" id="SSF54211">
    <property type="entry name" value="Ribosomal protein S5 domain 2-like"/>
    <property type="match status" value="1"/>
</dbReference>
<dbReference type="Pfam" id="PF01119">
    <property type="entry name" value="DNA_mis_repair"/>
    <property type="match status" value="1"/>
</dbReference>
<evidence type="ECO:0000256" key="5">
    <source>
        <dbReference type="ARBA" id="ARBA00023242"/>
    </source>
</evidence>
<reference evidence="8 9" key="1">
    <citation type="submission" date="2014-05" db="EMBL/GenBank/DDBJ databases">
        <title>Draft genome sequence of a rare smut relative, Tilletiaria anomala UBC 951.</title>
        <authorList>
            <consortium name="DOE Joint Genome Institute"/>
            <person name="Toome M."/>
            <person name="Kuo A."/>
            <person name="Henrissat B."/>
            <person name="Lipzen A."/>
            <person name="Tritt A."/>
            <person name="Yoshinaga Y."/>
            <person name="Zane M."/>
            <person name="Barry K."/>
            <person name="Grigoriev I.V."/>
            <person name="Spatafora J.W."/>
            <person name="Aimea M.C."/>
        </authorList>
    </citation>
    <scope>NUCLEOTIDE SEQUENCE [LARGE SCALE GENOMIC DNA]</scope>
    <source>
        <strain evidence="8 9">UBC 951</strain>
    </source>
</reference>
<protein>
    <submittedName>
        <fullName evidence="8">DNA mismatch repair protein MutL</fullName>
    </submittedName>
</protein>
<dbReference type="FunFam" id="3.30.565.10:FF:000109">
    <property type="entry name" value="Related to MLH1-DNA mismatch repair protein"/>
    <property type="match status" value="1"/>
</dbReference>
<dbReference type="Proteomes" id="UP000027361">
    <property type="component" value="Unassembled WGS sequence"/>
</dbReference>
<accession>A0A066W5J2</accession>
<feature type="region of interest" description="Disordered" evidence="6">
    <location>
        <begin position="406"/>
        <end position="438"/>
    </location>
</feature>
<dbReference type="AlphaFoldDB" id="A0A066W5J2"/>
<evidence type="ECO:0000256" key="2">
    <source>
        <dbReference type="ARBA" id="ARBA00006082"/>
    </source>
</evidence>